<feature type="compositionally biased region" description="Basic residues" evidence="1">
    <location>
        <begin position="84"/>
        <end position="95"/>
    </location>
</feature>
<reference evidence="2 3" key="1">
    <citation type="journal article" date="2009" name="Nat. Genet.">
        <title>The genome of the cucumber, Cucumis sativus L.</title>
        <authorList>
            <person name="Huang S."/>
            <person name="Li R."/>
            <person name="Zhang Z."/>
            <person name="Li L."/>
            <person name="Gu X."/>
            <person name="Fan W."/>
            <person name="Lucas W.J."/>
            <person name="Wang X."/>
            <person name="Xie B."/>
            <person name="Ni P."/>
            <person name="Ren Y."/>
            <person name="Zhu H."/>
            <person name="Li J."/>
            <person name="Lin K."/>
            <person name="Jin W."/>
            <person name="Fei Z."/>
            <person name="Li G."/>
            <person name="Staub J."/>
            <person name="Kilian A."/>
            <person name="van der Vossen E.A."/>
            <person name="Wu Y."/>
            <person name="Guo J."/>
            <person name="He J."/>
            <person name="Jia Z."/>
            <person name="Ren Y."/>
            <person name="Tian G."/>
            <person name="Lu Y."/>
            <person name="Ruan J."/>
            <person name="Qian W."/>
            <person name="Wang M."/>
            <person name="Huang Q."/>
            <person name="Li B."/>
            <person name="Xuan Z."/>
            <person name="Cao J."/>
            <person name="Asan"/>
            <person name="Wu Z."/>
            <person name="Zhang J."/>
            <person name="Cai Q."/>
            <person name="Bai Y."/>
            <person name="Zhao B."/>
            <person name="Han Y."/>
            <person name="Li Y."/>
            <person name="Li X."/>
            <person name="Wang S."/>
            <person name="Shi Q."/>
            <person name="Liu S."/>
            <person name="Cho W.K."/>
            <person name="Kim J.Y."/>
            <person name="Xu Y."/>
            <person name="Heller-Uszynska K."/>
            <person name="Miao H."/>
            <person name="Cheng Z."/>
            <person name="Zhang S."/>
            <person name="Wu J."/>
            <person name="Yang Y."/>
            <person name="Kang H."/>
            <person name="Li M."/>
            <person name="Liang H."/>
            <person name="Ren X."/>
            <person name="Shi Z."/>
            <person name="Wen M."/>
            <person name="Jian M."/>
            <person name="Yang H."/>
            <person name="Zhang G."/>
            <person name="Yang Z."/>
            <person name="Chen R."/>
            <person name="Liu S."/>
            <person name="Li J."/>
            <person name="Ma L."/>
            <person name="Liu H."/>
            <person name="Zhou Y."/>
            <person name="Zhao J."/>
            <person name="Fang X."/>
            <person name="Li G."/>
            <person name="Fang L."/>
            <person name="Li Y."/>
            <person name="Liu D."/>
            <person name="Zheng H."/>
            <person name="Zhang Y."/>
            <person name="Qin N."/>
            <person name="Li Z."/>
            <person name="Yang G."/>
            <person name="Yang S."/>
            <person name="Bolund L."/>
            <person name="Kristiansen K."/>
            <person name="Zheng H."/>
            <person name="Li S."/>
            <person name="Zhang X."/>
            <person name="Yang H."/>
            <person name="Wang J."/>
            <person name="Sun R."/>
            <person name="Zhang B."/>
            <person name="Jiang S."/>
            <person name="Wang J."/>
            <person name="Du Y."/>
            <person name="Li S."/>
        </authorList>
    </citation>
    <scope>NUCLEOTIDE SEQUENCE [LARGE SCALE GENOMIC DNA]</scope>
    <source>
        <strain evidence="3">cv. 9930</strain>
    </source>
</reference>
<dbReference type="Gramene" id="KGN45904">
    <property type="protein sequence ID" value="KGN45904"/>
    <property type="gene ID" value="Csa_6G020180"/>
</dbReference>
<name>A0A0A0KAN8_CUCSA</name>
<reference evidence="2 3" key="4">
    <citation type="journal article" date="2011" name="BMC Genomics">
        <title>RNA-Seq improves annotation of protein-coding genes in the cucumber genome.</title>
        <authorList>
            <person name="Li Z."/>
            <person name="Zhang Z."/>
            <person name="Yan P."/>
            <person name="Huang S."/>
            <person name="Fei Z."/>
            <person name="Lin K."/>
        </authorList>
    </citation>
    <scope>NUCLEOTIDE SEQUENCE [LARGE SCALE GENOMIC DNA]</scope>
    <source>
        <strain evidence="3">cv. 9930</strain>
    </source>
</reference>
<dbReference type="Proteomes" id="UP000029981">
    <property type="component" value="Chromosome 6"/>
</dbReference>
<dbReference type="AlphaFoldDB" id="A0A0A0KAN8"/>
<evidence type="ECO:0000313" key="3">
    <source>
        <dbReference type="Proteomes" id="UP000029981"/>
    </source>
</evidence>
<organism evidence="2 3">
    <name type="scientific">Cucumis sativus</name>
    <name type="common">Cucumber</name>
    <dbReference type="NCBI Taxonomy" id="3659"/>
    <lineage>
        <taxon>Eukaryota</taxon>
        <taxon>Viridiplantae</taxon>
        <taxon>Streptophyta</taxon>
        <taxon>Embryophyta</taxon>
        <taxon>Tracheophyta</taxon>
        <taxon>Spermatophyta</taxon>
        <taxon>Magnoliopsida</taxon>
        <taxon>eudicotyledons</taxon>
        <taxon>Gunneridae</taxon>
        <taxon>Pentapetalae</taxon>
        <taxon>rosids</taxon>
        <taxon>fabids</taxon>
        <taxon>Cucurbitales</taxon>
        <taxon>Cucurbitaceae</taxon>
        <taxon>Benincaseae</taxon>
        <taxon>Cucumis</taxon>
    </lineage>
</organism>
<dbReference type="EMBL" id="CM002927">
    <property type="protein sequence ID" value="KGN45904.1"/>
    <property type="molecule type" value="Genomic_DNA"/>
</dbReference>
<evidence type="ECO:0000256" key="1">
    <source>
        <dbReference type="SAM" id="MobiDB-lite"/>
    </source>
</evidence>
<reference evidence="2 3" key="3">
    <citation type="journal article" date="2010" name="BMC Genomics">
        <title>Transcriptome sequencing and comparative analysis of cucumber flowers with different sex types.</title>
        <authorList>
            <person name="Guo S."/>
            <person name="Zheng Y."/>
            <person name="Joung J.G."/>
            <person name="Liu S."/>
            <person name="Zhang Z."/>
            <person name="Crasta O.R."/>
            <person name="Sobral B.W."/>
            <person name="Xu Y."/>
            <person name="Huang S."/>
            <person name="Fei Z."/>
        </authorList>
    </citation>
    <scope>NUCLEOTIDE SEQUENCE [LARGE SCALE GENOMIC DNA]</scope>
    <source>
        <strain evidence="3">cv. 9930</strain>
    </source>
</reference>
<feature type="compositionally biased region" description="Basic and acidic residues" evidence="1">
    <location>
        <begin position="109"/>
        <end position="120"/>
    </location>
</feature>
<protein>
    <submittedName>
        <fullName evidence="2">Uncharacterized protein</fullName>
    </submittedName>
</protein>
<reference evidence="2 3" key="2">
    <citation type="journal article" date="2009" name="PLoS ONE">
        <title>An integrated genetic and cytogenetic map of the cucumber genome.</title>
        <authorList>
            <person name="Ren Y."/>
            <person name="Zhang Z."/>
            <person name="Liu J."/>
            <person name="Staub J.E."/>
            <person name="Han Y."/>
            <person name="Cheng Z."/>
            <person name="Li X."/>
            <person name="Lu J."/>
            <person name="Miao H."/>
            <person name="Kang H."/>
            <person name="Xie B."/>
            <person name="Gu X."/>
            <person name="Wang X."/>
            <person name="Du Y."/>
            <person name="Jin W."/>
            <person name="Huang S."/>
        </authorList>
    </citation>
    <scope>NUCLEOTIDE SEQUENCE [LARGE SCALE GENOMIC DNA]</scope>
    <source>
        <strain evidence="3">cv. 9930</strain>
    </source>
</reference>
<proteinExistence type="predicted"/>
<evidence type="ECO:0000313" key="2">
    <source>
        <dbReference type="EMBL" id="KGN45904.1"/>
    </source>
</evidence>
<feature type="region of interest" description="Disordered" evidence="1">
    <location>
        <begin position="68"/>
        <end position="120"/>
    </location>
</feature>
<accession>A0A0A0KAN8</accession>
<dbReference type="KEGG" id="csv:101208209"/>
<keyword evidence="3" id="KW-1185">Reference proteome</keyword>
<feature type="compositionally biased region" description="Polar residues" evidence="1">
    <location>
        <begin position="70"/>
        <end position="79"/>
    </location>
</feature>
<gene>
    <name evidence="2" type="ORF">Csa_6G020180</name>
</gene>
<sequence>MEDSTEKNRKPEMIPKRVASYLPIIFKSLLQIPMSISRFLRFQLFRQQPHDSSSASTVAPDPKILMAANIQATPQTSRGITLRKDRRKRDSHIKPCRSNGGGGQTNSLKCDRIDPPRFVL</sequence>